<evidence type="ECO:0000313" key="1">
    <source>
        <dbReference type="EMBL" id="KAJ2795381.1"/>
    </source>
</evidence>
<accession>A0ACC1KUJ5</accession>
<organism evidence="1 2">
    <name type="scientific">Coemansia helicoidea</name>
    <dbReference type="NCBI Taxonomy" id="1286919"/>
    <lineage>
        <taxon>Eukaryota</taxon>
        <taxon>Fungi</taxon>
        <taxon>Fungi incertae sedis</taxon>
        <taxon>Zoopagomycota</taxon>
        <taxon>Kickxellomycotina</taxon>
        <taxon>Kickxellomycetes</taxon>
        <taxon>Kickxellales</taxon>
        <taxon>Kickxellaceae</taxon>
        <taxon>Coemansia</taxon>
    </lineage>
</organism>
<protein>
    <submittedName>
        <fullName evidence="1">Uncharacterized protein</fullName>
    </submittedName>
</protein>
<keyword evidence="2" id="KW-1185">Reference proteome</keyword>
<dbReference type="EMBL" id="JANBUN010002186">
    <property type="protein sequence ID" value="KAJ2795381.1"/>
    <property type="molecule type" value="Genomic_DNA"/>
</dbReference>
<dbReference type="Proteomes" id="UP001140087">
    <property type="component" value="Unassembled WGS sequence"/>
</dbReference>
<sequence length="222" mass="23286">LPPMQQQQQQQLPPQGAPDRPQMRPGVTYRSFTAAAQSPAGVGGDPVDSKEEPLPAHDPYSYDAPGPDGQPAGMGGSSGGSGGSPGINPPPPYSMQSSSSRPAPLPARTEGTYSSSYEHTAAWVQGNAPHASSDPGSGAGLHPPQPQQQQQPQQQFSQPLSPHTQPQYVPPAHSVDPGQYVSQPPVPVGQYVSQAPPQPVYYPQQQQQPVQAAPYVSQPPTQ</sequence>
<evidence type="ECO:0000313" key="2">
    <source>
        <dbReference type="Proteomes" id="UP001140087"/>
    </source>
</evidence>
<gene>
    <name evidence="1" type="ORF">H4R21_005132</name>
</gene>
<proteinExistence type="predicted"/>
<comment type="caution">
    <text evidence="1">The sequence shown here is derived from an EMBL/GenBank/DDBJ whole genome shotgun (WGS) entry which is preliminary data.</text>
</comment>
<reference evidence="1" key="1">
    <citation type="submission" date="2022-07" db="EMBL/GenBank/DDBJ databases">
        <title>Phylogenomic reconstructions and comparative analyses of Kickxellomycotina fungi.</title>
        <authorList>
            <person name="Reynolds N.K."/>
            <person name="Stajich J.E."/>
            <person name="Barry K."/>
            <person name="Grigoriev I.V."/>
            <person name="Crous P."/>
            <person name="Smith M.E."/>
        </authorList>
    </citation>
    <scope>NUCLEOTIDE SEQUENCE</scope>
    <source>
        <strain evidence="1">BCRC 34780</strain>
    </source>
</reference>
<name>A0ACC1KUJ5_9FUNG</name>
<feature type="non-terminal residue" evidence="1">
    <location>
        <position position="1"/>
    </location>
</feature>